<reference evidence="1" key="1">
    <citation type="submission" date="2018-02" db="EMBL/GenBank/DDBJ databases">
        <title>Rhizophora mucronata_Transcriptome.</title>
        <authorList>
            <person name="Meera S.P."/>
            <person name="Sreeshan A."/>
            <person name="Augustine A."/>
        </authorList>
    </citation>
    <scope>NUCLEOTIDE SEQUENCE</scope>
    <source>
        <tissue evidence="1">Leaf</tissue>
    </source>
</reference>
<sequence>MAGNFKGCGELSPVN</sequence>
<organism evidence="1">
    <name type="scientific">Rhizophora mucronata</name>
    <name type="common">Asiatic mangrove</name>
    <dbReference type="NCBI Taxonomy" id="61149"/>
    <lineage>
        <taxon>Eukaryota</taxon>
        <taxon>Viridiplantae</taxon>
        <taxon>Streptophyta</taxon>
        <taxon>Embryophyta</taxon>
        <taxon>Tracheophyta</taxon>
        <taxon>Spermatophyta</taxon>
        <taxon>Magnoliopsida</taxon>
        <taxon>eudicotyledons</taxon>
        <taxon>Gunneridae</taxon>
        <taxon>Pentapetalae</taxon>
        <taxon>rosids</taxon>
        <taxon>fabids</taxon>
        <taxon>Malpighiales</taxon>
        <taxon>Rhizophoraceae</taxon>
        <taxon>Rhizophora</taxon>
    </lineage>
</organism>
<dbReference type="EMBL" id="GGEC01092757">
    <property type="protein sequence ID" value="MBX73241.1"/>
    <property type="molecule type" value="Transcribed_RNA"/>
</dbReference>
<evidence type="ECO:0000313" key="1">
    <source>
        <dbReference type="EMBL" id="MBX73241.1"/>
    </source>
</evidence>
<name>A0A2P2R237_RHIMU</name>
<proteinExistence type="predicted"/>
<accession>A0A2P2R237</accession>
<protein>
    <submittedName>
        <fullName evidence="1">Uncharacterized protein</fullName>
    </submittedName>
</protein>